<name>A0A9J8B3J5_CYPCA</name>
<dbReference type="Pfam" id="PF00078">
    <property type="entry name" value="RVT_1"/>
    <property type="match status" value="1"/>
</dbReference>
<dbReference type="GO" id="GO:0003964">
    <property type="term" value="F:RNA-directed DNA polymerase activity"/>
    <property type="evidence" value="ECO:0007669"/>
    <property type="project" value="UniProtKB-KW"/>
</dbReference>
<dbReference type="Gene3D" id="3.10.10.10">
    <property type="entry name" value="HIV Type 1 Reverse Transcriptase, subunit A, domain 1"/>
    <property type="match status" value="1"/>
</dbReference>
<evidence type="ECO:0000256" key="2">
    <source>
        <dbReference type="ARBA" id="ARBA00012180"/>
    </source>
</evidence>
<dbReference type="PANTHER" id="PTHR37984:SF8">
    <property type="entry name" value="CCHC-TYPE DOMAIN-CONTAINING PROTEIN"/>
    <property type="match status" value="1"/>
</dbReference>
<dbReference type="FunFam" id="3.10.20.370:FF:000001">
    <property type="entry name" value="Retrovirus-related Pol polyprotein from transposon 17.6-like protein"/>
    <property type="match status" value="1"/>
</dbReference>
<keyword evidence="4" id="KW-0548">Nucleotidyltransferase</keyword>
<protein>
    <recommendedName>
        <fullName evidence="2">ribonuclease H</fullName>
        <ecNumber evidence="2">3.1.26.4</ecNumber>
    </recommendedName>
</protein>
<comment type="similarity">
    <text evidence="1">Belongs to the beta type-B retroviral polymerase family. HERV class-II K(HML-2) pol subfamily.</text>
</comment>
<dbReference type="InterPro" id="IPR043128">
    <property type="entry name" value="Rev_trsase/Diguanyl_cyclase"/>
</dbReference>
<keyword evidence="8" id="KW-0695">RNA-directed DNA polymerase</keyword>
<dbReference type="InterPro" id="IPR050951">
    <property type="entry name" value="Retrovirus_Pol_polyprotein"/>
</dbReference>
<evidence type="ECO:0000256" key="1">
    <source>
        <dbReference type="ARBA" id="ARBA00010879"/>
    </source>
</evidence>
<keyword evidence="11" id="KW-1185">Reference proteome</keyword>
<dbReference type="Gene3D" id="3.30.70.270">
    <property type="match status" value="2"/>
</dbReference>
<evidence type="ECO:0000256" key="4">
    <source>
        <dbReference type="ARBA" id="ARBA00022695"/>
    </source>
</evidence>
<dbReference type="PANTHER" id="PTHR37984">
    <property type="entry name" value="PROTEIN CBG26694"/>
    <property type="match status" value="1"/>
</dbReference>
<dbReference type="PROSITE" id="PS50878">
    <property type="entry name" value="RT_POL"/>
    <property type="match status" value="1"/>
</dbReference>
<organism evidence="10 11">
    <name type="scientific">Cyprinus carpio carpio</name>
    <dbReference type="NCBI Taxonomy" id="630221"/>
    <lineage>
        <taxon>Eukaryota</taxon>
        <taxon>Metazoa</taxon>
        <taxon>Chordata</taxon>
        <taxon>Craniata</taxon>
        <taxon>Vertebrata</taxon>
        <taxon>Euteleostomi</taxon>
        <taxon>Actinopterygii</taxon>
        <taxon>Neopterygii</taxon>
        <taxon>Teleostei</taxon>
        <taxon>Ostariophysi</taxon>
        <taxon>Cypriniformes</taxon>
        <taxon>Cyprinidae</taxon>
        <taxon>Cyprininae</taxon>
        <taxon>Cyprinus</taxon>
    </lineage>
</organism>
<evidence type="ECO:0000256" key="6">
    <source>
        <dbReference type="ARBA" id="ARBA00022759"/>
    </source>
</evidence>
<feature type="domain" description="Reverse transcriptase" evidence="9">
    <location>
        <begin position="17"/>
        <end position="193"/>
    </location>
</feature>
<keyword evidence="5" id="KW-0540">Nuclease</keyword>
<evidence type="ECO:0000256" key="3">
    <source>
        <dbReference type="ARBA" id="ARBA00022679"/>
    </source>
</evidence>
<accession>A0A9J8B3J5</accession>
<reference evidence="10" key="1">
    <citation type="submission" date="2025-08" db="UniProtKB">
        <authorList>
            <consortium name="Ensembl"/>
        </authorList>
    </citation>
    <scope>IDENTIFICATION</scope>
</reference>
<dbReference type="Ensembl" id="ENSCCRT00000186482.1">
    <property type="protein sequence ID" value="ENSCCRP00000147905.1"/>
    <property type="gene ID" value="ENSCCRG00000079107.1"/>
</dbReference>
<dbReference type="FunFam" id="3.30.70.270:FF:000026">
    <property type="entry name" value="Transposon Ty3-G Gag-Pol polyprotein"/>
    <property type="match status" value="1"/>
</dbReference>
<evidence type="ECO:0000313" key="11">
    <source>
        <dbReference type="Proteomes" id="UP001108240"/>
    </source>
</evidence>
<dbReference type="EC" id="3.1.26.4" evidence="2"/>
<dbReference type="Proteomes" id="UP001108240">
    <property type="component" value="Unplaced"/>
</dbReference>
<dbReference type="CDD" id="cd01647">
    <property type="entry name" value="RT_LTR"/>
    <property type="match status" value="1"/>
</dbReference>
<dbReference type="OMA" id="WSKECED"/>
<dbReference type="CDD" id="cd09274">
    <property type="entry name" value="RNase_HI_RT_Ty3"/>
    <property type="match status" value="1"/>
</dbReference>
<evidence type="ECO:0000256" key="5">
    <source>
        <dbReference type="ARBA" id="ARBA00022722"/>
    </source>
</evidence>
<proteinExistence type="inferred from homology"/>
<dbReference type="SUPFAM" id="SSF56672">
    <property type="entry name" value="DNA/RNA polymerases"/>
    <property type="match status" value="1"/>
</dbReference>
<dbReference type="Pfam" id="PF17917">
    <property type="entry name" value="RT_RNaseH"/>
    <property type="match status" value="1"/>
</dbReference>
<keyword evidence="6" id="KW-0255">Endonuclease</keyword>
<dbReference type="GeneTree" id="ENSGT01140000282569"/>
<dbReference type="GO" id="GO:0004523">
    <property type="term" value="F:RNA-DNA hybrid ribonuclease activity"/>
    <property type="evidence" value="ECO:0007669"/>
    <property type="project" value="UniProtKB-EC"/>
</dbReference>
<dbReference type="InterPro" id="IPR041373">
    <property type="entry name" value="RT_RNaseH"/>
</dbReference>
<evidence type="ECO:0000256" key="7">
    <source>
        <dbReference type="ARBA" id="ARBA00022801"/>
    </source>
</evidence>
<keyword evidence="3" id="KW-0808">Transferase</keyword>
<dbReference type="AlphaFoldDB" id="A0A9J8B3J5"/>
<evidence type="ECO:0000256" key="8">
    <source>
        <dbReference type="ARBA" id="ARBA00022918"/>
    </source>
</evidence>
<dbReference type="InterPro" id="IPR043502">
    <property type="entry name" value="DNA/RNA_pol_sf"/>
</dbReference>
<dbReference type="InterPro" id="IPR000477">
    <property type="entry name" value="RT_dom"/>
</dbReference>
<reference evidence="10" key="2">
    <citation type="submission" date="2025-09" db="UniProtKB">
        <authorList>
            <consortium name="Ensembl"/>
        </authorList>
    </citation>
    <scope>IDENTIFICATION</scope>
</reference>
<evidence type="ECO:0000259" key="9">
    <source>
        <dbReference type="PROSITE" id="PS50878"/>
    </source>
</evidence>
<dbReference type="Gene3D" id="3.10.20.370">
    <property type="match status" value="1"/>
</dbReference>
<keyword evidence="7" id="KW-0378">Hydrolase</keyword>
<evidence type="ECO:0000313" key="10">
    <source>
        <dbReference type="Ensembl" id="ENSCCRP00000147905.1"/>
    </source>
</evidence>
<sequence>MALKDKIVEELHKMESIGVIVKQTEPTKWVNSIVTVVKPNKIRICIDPQDLNKAIKHEHYPLLTVEEVVSSMPKAKIFSVLDANQGFWQIKLDEESSKLCTFNTPIGRHRFLRLPFGVSSASEVFQCAVAQMLEDLEGMVNVTDDILVWGETTEEHDQRLIKLLESAREWNLKLNKSKCQIRTSKIRYLGHIISEEGLKPDDEKERAIVQMPPPENKQALMRFMDMVQYLSQFIPNVSDVSNPLRKLLEDDVQWHWEEEQRESFIKKKNLLTNAPALKFFDVQKPVTLSVDTSSEGIGAVILQDNKPVAYGSRAFTDAQKRSAQIEKELLAIVYGCEKFHQYIYGKEVGVESDHKPLESIFKKSLHQAPPRLQRMLLRLQRYTLKVAYKPGKEMHIADALSQAYSI</sequence>